<protein>
    <submittedName>
        <fullName evidence="2">Uncharacterized protein</fullName>
    </submittedName>
</protein>
<keyword evidence="1" id="KW-1133">Transmembrane helix</keyword>
<evidence type="ECO:0000313" key="2">
    <source>
        <dbReference type="EMBL" id="GAA1493823.1"/>
    </source>
</evidence>
<evidence type="ECO:0000313" key="3">
    <source>
        <dbReference type="Proteomes" id="UP001501742"/>
    </source>
</evidence>
<feature type="transmembrane region" description="Helical" evidence="1">
    <location>
        <begin position="52"/>
        <end position="70"/>
    </location>
</feature>
<sequence>MPDAIGAWLAGAALLCAGLTFALWPRRVAEFLKDVGGRTTTLARMPEQRRTAGIRVVFVSMLVLGVAANAS</sequence>
<keyword evidence="1" id="KW-0812">Transmembrane</keyword>
<dbReference type="EMBL" id="BAAAJX010000010">
    <property type="protein sequence ID" value="GAA1493823.1"/>
    <property type="molecule type" value="Genomic_DNA"/>
</dbReference>
<gene>
    <name evidence="2" type="ORF">GCM10009627_21690</name>
</gene>
<proteinExistence type="predicted"/>
<organism evidence="2 3">
    <name type="scientific">Curtobacterium herbarum</name>
    <dbReference type="NCBI Taxonomy" id="150122"/>
    <lineage>
        <taxon>Bacteria</taxon>
        <taxon>Bacillati</taxon>
        <taxon>Actinomycetota</taxon>
        <taxon>Actinomycetes</taxon>
        <taxon>Micrococcales</taxon>
        <taxon>Microbacteriaceae</taxon>
        <taxon>Curtobacterium</taxon>
    </lineage>
</organism>
<keyword evidence="1" id="KW-0472">Membrane</keyword>
<keyword evidence="3" id="KW-1185">Reference proteome</keyword>
<accession>A0ABP4K4N5</accession>
<dbReference type="Proteomes" id="UP001501742">
    <property type="component" value="Unassembled WGS sequence"/>
</dbReference>
<comment type="caution">
    <text evidence="2">The sequence shown here is derived from an EMBL/GenBank/DDBJ whole genome shotgun (WGS) entry which is preliminary data.</text>
</comment>
<dbReference type="RefSeq" id="WP_204610023.1">
    <property type="nucleotide sequence ID" value="NZ_BAAAJX010000010.1"/>
</dbReference>
<evidence type="ECO:0000256" key="1">
    <source>
        <dbReference type="SAM" id="Phobius"/>
    </source>
</evidence>
<feature type="transmembrane region" description="Helical" evidence="1">
    <location>
        <begin position="6"/>
        <end position="24"/>
    </location>
</feature>
<name>A0ABP4K4N5_9MICO</name>
<reference evidence="3" key="1">
    <citation type="journal article" date="2019" name="Int. J. Syst. Evol. Microbiol.">
        <title>The Global Catalogue of Microorganisms (GCM) 10K type strain sequencing project: providing services to taxonomists for standard genome sequencing and annotation.</title>
        <authorList>
            <consortium name="The Broad Institute Genomics Platform"/>
            <consortium name="The Broad Institute Genome Sequencing Center for Infectious Disease"/>
            <person name="Wu L."/>
            <person name="Ma J."/>
        </authorList>
    </citation>
    <scope>NUCLEOTIDE SEQUENCE [LARGE SCALE GENOMIC DNA]</scope>
    <source>
        <strain evidence="3">JCM 12140</strain>
    </source>
</reference>